<dbReference type="EC" id="7.1.1.-" evidence="10"/>
<dbReference type="NCBIfam" id="NF004320">
    <property type="entry name" value="PRK05715.1-2"/>
    <property type="match status" value="1"/>
</dbReference>
<keyword evidence="5 10" id="KW-0812">Transmembrane</keyword>
<dbReference type="Pfam" id="PF00420">
    <property type="entry name" value="Oxidored_q2"/>
    <property type="match status" value="1"/>
</dbReference>
<dbReference type="Gene3D" id="1.10.287.3510">
    <property type="match status" value="1"/>
</dbReference>
<dbReference type="EMBL" id="FXSZ01000005">
    <property type="protein sequence ID" value="SMO65310.1"/>
    <property type="molecule type" value="Genomic_DNA"/>
</dbReference>
<evidence type="ECO:0000256" key="6">
    <source>
        <dbReference type="ARBA" id="ARBA00022719"/>
    </source>
</evidence>
<comment type="subunit">
    <text evidence="10">NDH-1 is composed of 14 different subunits. Subunits NuoA, H, J, K, L, M, N constitute the membrane sector of the complex.</text>
</comment>
<dbReference type="InterPro" id="IPR039428">
    <property type="entry name" value="NUOK/Mnh_C1-like"/>
</dbReference>
<comment type="similarity">
    <text evidence="3 10">Belongs to the complex I subunit 4L family.</text>
</comment>
<gene>
    <name evidence="10" type="primary">nuoK</name>
    <name evidence="11" type="ORF">SAMN06265350_105105</name>
</gene>
<keyword evidence="8 10" id="KW-1133">Transmembrane helix</keyword>
<dbReference type="GO" id="GO:0030964">
    <property type="term" value="C:NADH dehydrogenase complex"/>
    <property type="evidence" value="ECO:0007669"/>
    <property type="project" value="TreeGrafter"/>
</dbReference>
<evidence type="ECO:0000256" key="4">
    <source>
        <dbReference type="ARBA" id="ARBA00022448"/>
    </source>
</evidence>
<reference evidence="11 12" key="1">
    <citation type="submission" date="2017-05" db="EMBL/GenBank/DDBJ databases">
        <authorList>
            <person name="Varghese N."/>
            <person name="Submissions S."/>
        </authorList>
    </citation>
    <scope>NUCLEOTIDE SEQUENCE [LARGE SCALE GENOMIC DNA]</scope>
    <source>
        <strain evidence="11 12">DSM 21342</strain>
    </source>
</reference>
<dbReference type="AlphaFoldDB" id="A0A521D328"/>
<dbReference type="GO" id="GO:0005886">
    <property type="term" value="C:plasma membrane"/>
    <property type="evidence" value="ECO:0007669"/>
    <property type="project" value="UniProtKB-SubCell"/>
</dbReference>
<evidence type="ECO:0000256" key="2">
    <source>
        <dbReference type="ARBA" id="ARBA00004141"/>
    </source>
</evidence>
<name>A0A521D328_9SPHI</name>
<evidence type="ECO:0000256" key="8">
    <source>
        <dbReference type="ARBA" id="ARBA00022989"/>
    </source>
</evidence>
<accession>A0A521D328</accession>
<dbReference type="OrthoDB" id="9810120at2"/>
<proteinExistence type="inferred from homology"/>
<evidence type="ECO:0000256" key="3">
    <source>
        <dbReference type="ARBA" id="ARBA00010519"/>
    </source>
</evidence>
<evidence type="ECO:0000313" key="11">
    <source>
        <dbReference type="EMBL" id="SMO65310.1"/>
    </source>
</evidence>
<comment type="catalytic activity">
    <reaction evidence="10">
        <text>a quinone + NADH + 5 H(+)(in) = a quinol + NAD(+) + 4 H(+)(out)</text>
        <dbReference type="Rhea" id="RHEA:57888"/>
        <dbReference type="ChEBI" id="CHEBI:15378"/>
        <dbReference type="ChEBI" id="CHEBI:24646"/>
        <dbReference type="ChEBI" id="CHEBI:57540"/>
        <dbReference type="ChEBI" id="CHEBI:57945"/>
        <dbReference type="ChEBI" id="CHEBI:132124"/>
    </reaction>
</comment>
<evidence type="ECO:0000313" key="12">
    <source>
        <dbReference type="Proteomes" id="UP000315971"/>
    </source>
</evidence>
<dbReference type="GO" id="GO:0048038">
    <property type="term" value="F:quinone binding"/>
    <property type="evidence" value="ECO:0007669"/>
    <property type="project" value="UniProtKB-KW"/>
</dbReference>
<evidence type="ECO:0000256" key="1">
    <source>
        <dbReference type="ARBA" id="ARBA00002378"/>
    </source>
</evidence>
<comment type="subcellular location">
    <subcellularLocation>
        <location evidence="10">Cell membrane</location>
        <topology evidence="10">Multi-pass membrane protein</topology>
    </subcellularLocation>
    <subcellularLocation>
        <location evidence="2">Membrane</location>
        <topology evidence="2">Multi-pass membrane protein</topology>
    </subcellularLocation>
</comment>
<sequence length="104" mass="11193">MLNGIPLEHFLYISTALFCCGLFAVLTRRNAVMVLIGIELMINAAILNFVSFGAFDKIKNGGQMFAIFGIVLAAAGVAVALAIILNVYKHFKTIDPSAIDEMKG</sequence>
<evidence type="ECO:0000256" key="9">
    <source>
        <dbReference type="ARBA" id="ARBA00023136"/>
    </source>
</evidence>
<keyword evidence="12" id="KW-1185">Reference proteome</keyword>
<comment type="function">
    <text evidence="10">NDH-1 shuttles electrons from NADH, via FMN and iron-sulfur (Fe-S) centers, to quinones in the respiratory chain. The immediate electron acceptor for the enzyme in this species is believed to be a menaquinone. Couples the redox reaction to proton translocation (for every two electrons transferred, four hydrogen ions are translocated across the cytoplasmic membrane), and thus conserves the redox energy in a proton gradient.</text>
</comment>
<dbReference type="FunFam" id="1.10.287.3510:FF:000001">
    <property type="entry name" value="NADH-quinone oxidoreductase subunit K"/>
    <property type="match status" value="1"/>
</dbReference>
<dbReference type="RefSeq" id="WP_142603644.1">
    <property type="nucleotide sequence ID" value="NZ_FXSZ01000005.1"/>
</dbReference>
<feature type="transmembrane region" description="Helical" evidence="10">
    <location>
        <begin position="64"/>
        <end position="88"/>
    </location>
</feature>
<protein>
    <recommendedName>
        <fullName evidence="10">NADH-quinone oxidoreductase subunit K</fullName>
        <ecNumber evidence="10">7.1.1.-</ecNumber>
    </recommendedName>
    <alternativeName>
        <fullName evidence="10">NADH dehydrogenase I subunit K</fullName>
    </alternativeName>
    <alternativeName>
        <fullName evidence="10">NDH-1 subunit K</fullName>
    </alternativeName>
</protein>
<keyword evidence="10" id="KW-1003">Cell membrane</keyword>
<keyword evidence="6 10" id="KW-0874">Quinone</keyword>
<dbReference type="PANTHER" id="PTHR11434">
    <property type="entry name" value="NADH-UBIQUINONE OXIDOREDUCTASE SUBUNIT ND4L"/>
    <property type="match status" value="1"/>
</dbReference>
<evidence type="ECO:0000256" key="5">
    <source>
        <dbReference type="ARBA" id="ARBA00022692"/>
    </source>
</evidence>
<dbReference type="HAMAP" id="MF_01456">
    <property type="entry name" value="NDH1_NuoK"/>
    <property type="match status" value="1"/>
</dbReference>
<organism evidence="11 12">
    <name type="scientific">Solitalea koreensis</name>
    <dbReference type="NCBI Taxonomy" id="543615"/>
    <lineage>
        <taxon>Bacteria</taxon>
        <taxon>Pseudomonadati</taxon>
        <taxon>Bacteroidota</taxon>
        <taxon>Sphingobacteriia</taxon>
        <taxon>Sphingobacteriales</taxon>
        <taxon>Sphingobacteriaceae</taxon>
        <taxon>Solitalea</taxon>
    </lineage>
</organism>
<dbReference type="PANTHER" id="PTHR11434:SF16">
    <property type="entry name" value="NADH-UBIQUINONE OXIDOREDUCTASE CHAIN 4L"/>
    <property type="match status" value="1"/>
</dbReference>
<keyword evidence="10" id="KW-0520">NAD</keyword>
<feature type="transmembrane region" description="Helical" evidence="10">
    <location>
        <begin position="32"/>
        <end position="52"/>
    </location>
</feature>
<dbReference type="Proteomes" id="UP000315971">
    <property type="component" value="Unassembled WGS sequence"/>
</dbReference>
<dbReference type="GO" id="GO:0042773">
    <property type="term" value="P:ATP synthesis coupled electron transport"/>
    <property type="evidence" value="ECO:0007669"/>
    <property type="project" value="InterPro"/>
</dbReference>
<keyword evidence="4 10" id="KW-0813">Transport</keyword>
<evidence type="ECO:0000256" key="7">
    <source>
        <dbReference type="ARBA" id="ARBA00022967"/>
    </source>
</evidence>
<evidence type="ECO:0000256" key="10">
    <source>
        <dbReference type="HAMAP-Rule" id="MF_01456"/>
    </source>
</evidence>
<dbReference type="GO" id="GO:0050136">
    <property type="term" value="F:NADH dehydrogenase (quinone) (non-electrogenic) activity"/>
    <property type="evidence" value="ECO:0007669"/>
    <property type="project" value="UniProtKB-UniRule"/>
</dbReference>
<keyword evidence="9 10" id="KW-0472">Membrane</keyword>
<feature type="transmembrane region" description="Helical" evidence="10">
    <location>
        <begin position="6"/>
        <end position="25"/>
    </location>
</feature>
<dbReference type="InterPro" id="IPR001133">
    <property type="entry name" value="NADH_UbQ_OxRdtase_chain4L/K"/>
</dbReference>
<keyword evidence="7 10" id="KW-1278">Translocase</keyword>
<comment type="function">
    <text evidence="1">NDH-1 shuttles electrons from NADH, via FMN and iron-sulfur (Fe-S) centers, to quinones in the respiratory chain. The immediate electron acceptor for the enzyme in this species is believed to be ubiquinone. Couples the redox reaction to proton translocation (for every two electrons transferred, four hydrogen ions are translocated across the cytoplasmic membrane), and thus conserves the redox energy in a proton gradient.</text>
</comment>